<name>A0AAU9NTZ6_9ASTR</name>
<keyword evidence="3" id="KW-1185">Reference proteome</keyword>
<accession>A0AAU9NTZ6</accession>
<sequence>MSSSFNQWSGIEEGFMACRTFVVEPRITKNRRVNFLDFLLLHRFVIPNQVLNAIKRIIIERKIRKMDGEGWYTSRRHIESKGKKRRCVWNKFLAIWKIFQEANIQNLKFEYAFFQVWAIFISWILFIQFNIHKDLVCCLS</sequence>
<keyword evidence="1" id="KW-0472">Membrane</keyword>
<dbReference type="GO" id="GO:0005634">
    <property type="term" value="C:nucleus"/>
    <property type="evidence" value="ECO:0007669"/>
    <property type="project" value="InterPro"/>
</dbReference>
<dbReference type="EMBL" id="CAKMRJ010005412">
    <property type="protein sequence ID" value="CAH1441412.1"/>
    <property type="molecule type" value="Genomic_DNA"/>
</dbReference>
<proteinExistence type="predicted"/>
<feature type="transmembrane region" description="Helical" evidence="1">
    <location>
        <begin position="111"/>
        <end position="131"/>
    </location>
</feature>
<dbReference type="InterPro" id="IPR036605">
    <property type="entry name" value="Mago_nashi_sf"/>
</dbReference>
<keyword evidence="1" id="KW-0812">Transmembrane</keyword>
<evidence type="ECO:0000256" key="1">
    <source>
        <dbReference type="SAM" id="Phobius"/>
    </source>
</evidence>
<gene>
    <name evidence="2" type="ORF">LVIROSA_LOCUS27476</name>
</gene>
<dbReference type="SUPFAM" id="SSF89817">
    <property type="entry name" value="Mago nashi protein"/>
    <property type="match status" value="1"/>
</dbReference>
<keyword evidence="1" id="KW-1133">Transmembrane helix</keyword>
<evidence type="ECO:0000313" key="2">
    <source>
        <dbReference type="EMBL" id="CAH1441412.1"/>
    </source>
</evidence>
<dbReference type="Proteomes" id="UP001157418">
    <property type="component" value="Unassembled WGS sequence"/>
</dbReference>
<evidence type="ECO:0000313" key="3">
    <source>
        <dbReference type="Proteomes" id="UP001157418"/>
    </source>
</evidence>
<comment type="caution">
    <text evidence="2">The sequence shown here is derived from an EMBL/GenBank/DDBJ whole genome shotgun (WGS) entry which is preliminary data.</text>
</comment>
<dbReference type="AlphaFoldDB" id="A0AAU9NTZ6"/>
<organism evidence="2 3">
    <name type="scientific">Lactuca virosa</name>
    <dbReference type="NCBI Taxonomy" id="75947"/>
    <lineage>
        <taxon>Eukaryota</taxon>
        <taxon>Viridiplantae</taxon>
        <taxon>Streptophyta</taxon>
        <taxon>Embryophyta</taxon>
        <taxon>Tracheophyta</taxon>
        <taxon>Spermatophyta</taxon>
        <taxon>Magnoliopsida</taxon>
        <taxon>eudicotyledons</taxon>
        <taxon>Gunneridae</taxon>
        <taxon>Pentapetalae</taxon>
        <taxon>asterids</taxon>
        <taxon>campanulids</taxon>
        <taxon>Asterales</taxon>
        <taxon>Asteraceae</taxon>
        <taxon>Cichorioideae</taxon>
        <taxon>Cichorieae</taxon>
        <taxon>Lactucinae</taxon>
        <taxon>Lactuca</taxon>
    </lineage>
</organism>
<reference evidence="2 3" key="1">
    <citation type="submission" date="2022-01" db="EMBL/GenBank/DDBJ databases">
        <authorList>
            <person name="Xiong W."/>
            <person name="Schranz E."/>
        </authorList>
    </citation>
    <scope>NUCLEOTIDE SEQUENCE [LARGE SCALE GENOMIC DNA]</scope>
</reference>
<protein>
    <submittedName>
        <fullName evidence="2">Uncharacterized protein</fullName>
    </submittedName>
</protein>